<dbReference type="EMBL" id="AP025591">
    <property type="protein sequence ID" value="BDG03206.1"/>
    <property type="molecule type" value="Genomic_DNA"/>
</dbReference>
<protein>
    <recommendedName>
        <fullName evidence="1">DUF4424 domain-containing protein</fullName>
    </recommendedName>
</protein>
<keyword evidence="3" id="KW-1185">Reference proteome</keyword>
<reference evidence="3" key="1">
    <citation type="journal article" date="2022" name="Int. J. Syst. Evol. Microbiol.">
        <title>Anaeromyxobacter oryzae sp. nov., Anaeromyxobacter diazotrophicus sp. nov. and Anaeromyxobacter paludicola sp. nov., isolated from paddy soils.</title>
        <authorList>
            <person name="Itoh H."/>
            <person name="Xu Z."/>
            <person name="Mise K."/>
            <person name="Masuda Y."/>
            <person name="Ushijima N."/>
            <person name="Hayakawa C."/>
            <person name="Shiratori Y."/>
            <person name="Senoo K."/>
        </authorList>
    </citation>
    <scope>NUCLEOTIDE SEQUENCE [LARGE SCALE GENOMIC DNA]</scope>
    <source>
        <strain evidence="3">Red232</strain>
    </source>
</reference>
<dbReference type="Proteomes" id="UP001162891">
    <property type="component" value="Chromosome"/>
</dbReference>
<dbReference type="Pfam" id="PF14415">
    <property type="entry name" value="DUF4424"/>
    <property type="match status" value="1"/>
</dbReference>
<gene>
    <name evidence="2" type="ORF">AMOR_22020</name>
</gene>
<proteinExistence type="predicted"/>
<sequence>MPQWILRTRYQWVQEFPSGVPVVVRVEYTPPVAIEEGVVETTYAKEACLEGGSLPKAEYTGSWVTVGLAAFSMWNGPIDLLDMEAAVTSGDFVGACWEGSVSRKGSRVLARAERLVPKRDVTVFFFEKALRSPQ</sequence>
<dbReference type="InterPro" id="IPR025538">
    <property type="entry name" value="DUF4424"/>
</dbReference>
<accession>A0ABN6MQB7</accession>
<evidence type="ECO:0000313" key="2">
    <source>
        <dbReference type="EMBL" id="BDG03206.1"/>
    </source>
</evidence>
<dbReference type="RefSeq" id="WP_248361001.1">
    <property type="nucleotide sequence ID" value="NZ_AP025591.1"/>
</dbReference>
<organism evidence="2 3">
    <name type="scientific">Anaeromyxobacter oryzae</name>
    <dbReference type="NCBI Taxonomy" id="2918170"/>
    <lineage>
        <taxon>Bacteria</taxon>
        <taxon>Pseudomonadati</taxon>
        <taxon>Myxococcota</taxon>
        <taxon>Myxococcia</taxon>
        <taxon>Myxococcales</taxon>
        <taxon>Cystobacterineae</taxon>
        <taxon>Anaeromyxobacteraceae</taxon>
        <taxon>Anaeromyxobacter</taxon>
    </lineage>
</organism>
<evidence type="ECO:0000313" key="3">
    <source>
        <dbReference type="Proteomes" id="UP001162891"/>
    </source>
</evidence>
<feature type="domain" description="DUF4424" evidence="1">
    <location>
        <begin position="2"/>
        <end position="123"/>
    </location>
</feature>
<evidence type="ECO:0000259" key="1">
    <source>
        <dbReference type="Pfam" id="PF14415"/>
    </source>
</evidence>
<name>A0ABN6MQB7_9BACT</name>